<keyword evidence="3" id="KW-1185">Reference proteome</keyword>
<gene>
    <name evidence="2" type="ORF">JAAARDRAFT_525584</name>
</gene>
<feature type="compositionally biased region" description="Basic residues" evidence="1">
    <location>
        <begin position="424"/>
        <end position="437"/>
    </location>
</feature>
<protein>
    <submittedName>
        <fullName evidence="2">Uncharacterized protein</fullName>
    </submittedName>
</protein>
<reference evidence="3" key="1">
    <citation type="journal article" date="2014" name="Proc. Natl. Acad. Sci. U.S.A.">
        <title>Extensive sampling of basidiomycete genomes demonstrates inadequacy of the white-rot/brown-rot paradigm for wood decay fungi.</title>
        <authorList>
            <person name="Riley R."/>
            <person name="Salamov A.A."/>
            <person name="Brown D.W."/>
            <person name="Nagy L.G."/>
            <person name="Floudas D."/>
            <person name="Held B.W."/>
            <person name="Levasseur A."/>
            <person name="Lombard V."/>
            <person name="Morin E."/>
            <person name="Otillar R."/>
            <person name="Lindquist E.A."/>
            <person name="Sun H."/>
            <person name="LaButti K.M."/>
            <person name="Schmutz J."/>
            <person name="Jabbour D."/>
            <person name="Luo H."/>
            <person name="Baker S.E."/>
            <person name="Pisabarro A.G."/>
            <person name="Walton J.D."/>
            <person name="Blanchette R.A."/>
            <person name="Henrissat B."/>
            <person name="Martin F."/>
            <person name="Cullen D."/>
            <person name="Hibbett D.S."/>
            <person name="Grigoriev I.V."/>
        </authorList>
    </citation>
    <scope>NUCLEOTIDE SEQUENCE [LARGE SCALE GENOMIC DNA]</scope>
    <source>
        <strain evidence="3">MUCL 33604</strain>
    </source>
</reference>
<organism evidence="2 3">
    <name type="scientific">Jaapia argillacea MUCL 33604</name>
    <dbReference type="NCBI Taxonomy" id="933084"/>
    <lineage>
        <taxon>Eukaryota</taxon>
        <taxon>Fungi</taxon>
        <taxon>Dikarya</taxon>
        <taxon>Basidiomycota</taxon>
        <taxon>Agaricomycotina</taxon>
        <taxon>Agaricomycetes</taxon>
        <taxon>Agaricomycetidae</taxon>
        <taxon>Jaapiales</taxon>
        <taxon>Jaapiaceae</taxon>
        <taxon>Jaapia</taxon>
    </lineage>
</organism>
<dbReference type="InParanoid" id="A0A067QH31"/>
<accession>A0A067QH31</accession>
<name>A0A067QH31_9AGAM</name>
<feature type="compositionally biased region" description="Low complexity" evidence="1">
    <location>
        <begin position="411"/>
        <end position="423"/>
    </location>
</feature>
<dbReference type="OrthoDB" id="3233731at2759"/>
<dbReference type="AlphaFoldDB" id="A0A067QH31"/>
<sequence>MSTAQSKAATYAFLSRPPPQKKRPTQALPLPPPTPCVSSVPNTRRRSNTFSSIANWAASVQPGSPAPISPRRRPSVGSRRPSLTRRRPSITSTRVPSASFLNLVETPTTGRKTPSAREIHLDLSQLGYSVGAPILKGPQTAGLPAVHQVKSDEMKFPFDIASIPIPPIPQSPRNKTLTGSRSRAGSFSFLGFRGRSKSVSGPTSPRSKSTAKMTAKLAATSEISKRKKGTWGKVVELGKENIRKQYVLPWTLQSELELNQLLDGGSMESVTKSYMHKTAKAAGVAGVDGVHIDAVGVVWRDQDEEMEYAHLLGDDGNNEDGGEWVEFNDEDVVRRESVSTQGSSLDPCYVMDPTVSHNEELAFFGGGGVSSPIVGCKPGMSVLSIPSRPKRSVTHLHLHKPTFLINSFPISSPTKTPLTPKSPRMFKPKGKARRRPAPLKLSPPSPAYKRPSNSPIDAMEVKKAFLDASFAPQPAPPTARVAVDGQKAMIKKKASLGKFLRVGGGGGGSKHA</sequence>
<feature type="region of interest" description="Disordered" evidence="1">
    <location>
        <begin position="163"/>
        <end position="182"/>
    </location>
</feature>
<evidence type="ECO:0000313" key="2">
    <source>
        <dbReference type="EMBL" id="KDQ61901.1"/>
    </source>
</evidence>
<evidence type="ECO:0000313" key="3">
    <source>
        <dbReference type="Proteomes" id="UP000027265"/>
    </source>
</evidence>
<feature type="compositionally biased region" description="Polar residues" evidence="1">
    <location>
        <begin position="171"/>
        <end position="182"/>
    </location>
</feature>
<feature type="region of interest" description="Disordered" evidence="1">
    <location>
        <begin position="411"/>
        <end position="453"/>
    </location>
</feature>
<evidence type="ECO:0000256" key="1">
    <source>
        <dbReference type="SAM" id="MobiDB-lite"/>
    </source>
</evidence>
<feature type="region of interest" description="Disordered" evidence="1">
    <location>
        <begin position="1"/>
        <end position="94"/>
    </location>
</feature>
<dbReference type="Proteomes" id="UP000027265">
    <property type="component" value="Unassembled WGS sequence"/>
</dbReference>
<proteinExistence type="predicted"/>
<dbReference type="EMBL" id="KL197712">
    <property type="protein sequence ID" value="KDQ61901.1"/>
    <property type="molecule type" value="Genomic_DNA"/>
</dbReference>
<dbReference type="HOGENOM" id="CLU_491847_0_0_1"/>